<feature type="binding site" evidence="1">
    <location>
        <position position="87"/>
    </location>
    <ligand>
        <name>Mg(2+)</name>
        <dbReference type="ChEBI" id="CHEBI:18420"/>
        <label>4</label>
    </ligand>
</feature>
<keyword evidence="1" id="KW-0784">Thiamine biosynthesis</keyword>
<dbReference type="SUPFAM" id="SSF55326">
    <property type="entry name" value="PurM N-terminal domain-like"/>
    <property type="match status" value="1"/>
</dbReference>
<dbReference type="NCBIfam" id="TIGR01379">
    <property type="entry name" value="thiL"/>
    <property type="match status" value="1"/>
</dbReference>
<feature type="binding site" evidence="1">
    <location>
        <position position="65"/>
    </location>
    <ligand>
        <name>substrate</name>
    </ligand>
</feature>
<sequence length="328" mass="34434">MPNVTFPEHLQGGPTVGEIGEFEVIRVITEQASSALNGDDAAVLRHASPNSRAVATTDMLVEGRHFQLDWSTPEEIGQKAIVQNFADIEAMGARPIAALLALSAPTHTPVEFVRGLARGIGQRVEEYSAELVGGDITSGTSLVLSVTALGSLGGSLPELTLNRARPGQVVVAHGRIGYSAAGLALLQRFGRAGVPAELTPLVEAHCAPRLNPGRGMIARAAGATAMTDNSDGLIVDLSQLARKSGVRIDIDSDTIAPDDLLSAAGETLGRDPWEWILSGGEDHTLLSTTFGEPPSGFRAIGHVTKPRLDDPVTVDKKTPAYASGWQSF</sequence>
<comment type="function">
    <text evidence="1">Catalyzes the ATP-dependent phosphorylation of thiamine-monophosphate (TMP) to form thiamine-pyrophosphate (TPP), the active form of vitamin B1.</text>
</comment>
<keyword evidence="1 4" id="KW-0808">Transferase</keyword>
<dbReference type="InterPro" id="IPR016188">
    <property type="entry name" value="PurM-like_N"/>
</dbReference>
<feature type="binding site" evidence="1">
    <location>
        <begin position="134"/>
        <end position="135"/>
    </location>
    <ligand>
        <name>ATP</name>
        <dbReference type="ChEBI" id="CHEBI:30616"/>
    </ligand>
</feature>
<feature type="domain" description="PurM-like N-terminal" evidence="2">
    <location>
        <begin position="38"/>
        <end position="151"/>
    </location>
</feature>
<dbReference type="NCBIfam" id="NF004351">
    <property type="entry name" value="PRK05731.1-4"/>
    <property type="match status" value="1"/>
</dbReference>
<dbReference type="Gene3D" id="3.90.650.10">
    <property type="entry name" value="PurM-like C-terminal domain"/>
    <property type="match status" value="1"/>
</dbReference>
<dbReference type="PANTHER" id="PTHR30270:SF0">
    <property type="entry name" value="THIAMINE-MONOPHOSPHATE KINASE"/>
    <property type="match status" value="1"/>
</dbReference>
<feature type="binding site" evidence="1">
    <location>
        <position position="40"/>
    </location>
    <ligand>
        <name>Mg(2+)</name>
        <dbReference type="ChEBI" id="CHEBI:18420"/>
        <label>3</label>
    </ligand>
</feature>
<evidence type="ECO:0000259" key="2">
    <source>
        <dbReference type="Pfam" id="PF00586"/>
    </source>
</evidence>
<feature type="binding site" evidence="1">
    <location>
        <position position="58"/>
    </location>
    <ligand>
        <name>Mg(2+)</name>
        <dbReference type="ChEBI" id="CHEBI:18420"/>
        <label>2</label>
    </ligand>
</feature>
<dbReference type="Proteomes" id="UP000650224">
    <property type="component" value="Unassembled WGS sequence"/>
</dbReference>
<evidence type="ECO:0000313" key="4">
    <source>
        <dbReference type="EMBL" id="MBD8031056.1"/>
    </source>
</evidence>
<feature type="domain" description="PurM-like C-terminal" evidence="3">
    <location>
        <begin position="165"/>
        <end position="258"/>
    </location>
</feature>
<dbReference type="Gene3D" id="3.30.1330.10">
    <property type="entry name" value="PurM-like, N-terminal domain"/>
    <property type="match status" value="1"/>
</dbReference>
<keyword evidence="1 4" id="KW-0418">Kinase</keyword>
<dbReference type="UniPathway" id="UPA00060">
    <property type="reaction ID" value="UER00142"/>
</dbReference>
<comment type="pathway">
    <text evidence="1">Cofactor biosynthesis; thiamine diphosphate biosynthesis; thiamine diphosphate from thiamine phosphate: step 1/1.</text>
</comment>
<dbReference type="InterPro" id="IPR006283">
    <property type="entry name" value="ThiL-like"/>
</dbReference>
<dbReference type="InterPro" id="IPR010918">
    <property type="entry name" value="PurM-like_C_dom"/>
</dbReference>
<comment type="caution">
    <text evidence="1">Lacks conserved residue(s) required for the propagation of feature annotation.</text>
</comment>
<dbReference type="InterPro" id="IPR036921">
    <property type="entry name" value="PurM-like_N_sf"/>
</dbReference>
<feature type="binding site" evidence="1">
    <location>
        <position position="230"/>
    </location>
    <ligand>
        <name>ATP</name>
        <dbReference type="ChEBI" id="CHEBI:30616"/>
    </ligand>
</feature>
<evidence type="ECO:0000313" key="5">
    <source>
        <dbReference type="Proteomes" id="UP000650224"/>
    </source>
</evidence>
<dbReference type="GO" id="GO:0000287">
    <property type="term" value="F:magnesium ion binding"/>
    <property type="evidence" value="ECO:0007669"/>
    <property type="project" value="UniProtKB-UniRule"/>
</dbReference>
<dbReference type="InterPro" id="IPR036676">
    <property type="entry name" value="PurM-like_C_sf"/>
</dbReference>
<feature type="binding site" evidence="1">
    <location>
        <position position="231"/>
    </location>
    <ligand>
        <name>Mg(2+)</name>
        <dbReference type="ChEBI" id="CHEBI:18420"/>
        <label>5</label>
    </ligand>
</feature>
<dbReference type="PIRSF" id="PIRSF005303">
    <property type="entry name" value="Thiam_monoph_kin"/>
    <property type="match status" value="1"/>
</dbReference>
<keyword evidence="5" id="KW-1185">Reference proteome</keyword>
<dbReference type="EC" id="2.7.4.16" evidence="1"/>
<dbReference type="CDD" id="cd02194">
    <property type="entry name" value="ThiL"/>
    <property type="match status" value="1"/>
</dbReference>
<feature type="binding site" evidence="1">
    <location>
        <position position="87"/>
    </location>
    <ligand>
        <name>Mg(2+)</name>
        <dbReference type="ChEBI" id="CHEBI:18420"/>
        <label>2</label>
    </ligand>
</feature>
<dbReference type="EMBL" id="JACSPR010000010">
    <property type="protein sequence ID" value="MBD8031056.1"/>
    <property type="molecule type" value="Genomic_DNA"/>
</dbReference>
<dbReference type="HAMAP" id="MF_02128">
    <property type="entry name" value="TMP_kinase"/>
    <property type="match status" value="1"/>
</dbReference>
<feature type="binding site" evidence="1">
    <location>
        <position position="325"/>
    </location>
    <ligand>
        <name>substrate</name>
    </ligand>
</feature>
<feature type="binding site" evidence="1">
    <location>
        <position position="135"/>
    </location>
    <ligand>
        <name>Mg(2+)</name>
        <dbReference type="ChEBI" id="CHEBI:18420"/>
        <label>1</label>
    </ligand>
</feature>
<comment type="catalytic activity">
    <reaction evidence="1">
        <text>thiamine phosphate + ATP = thiamine diphosphate + ADP</text>
        <dbReference type="Rhea" id="RHEA:15913"/>
        <dbReference type="ChEBI" id="CHEBI:30616"/>
        <dbReference type="ChEBI" id="CHEBI:37575"/>
        <dbReference type="ChEBI" id="CHEBI:58937"/>
        <dbReference type="ChEBI" id="CHEBI:456216"/>
        <dbReference type="EC" id="2.7.4.16"/>
    </reaction>
</comment>
<accession>A0A8I0HQD5</accession>
<feature type="binding site" evidence="1">
    <location>
        <position position="281"/>
    </location>
    <ligand>
        <name>substrate</name>
    </ligand>
</feature>
<comment type="caution">
    <text evidence="4">The sequence shown here is derived from an EMBL/GenBank/DDBJ whole genome shotgun (WGS) entry which is preliminary data.</text>
</comment>
<protein>
    <recommendedName>
        <fullName evidence="1">Thiamine-monophosphate kinase</fullName>
        <shortName evidence="1">TMP kinase</shortName>
        <shortName evidence="1">Thiamine-phosphate kinase</shortName>
        <ecNumber evidence="1">2.7.4.16</ecNumber>
    </recommendedName>
</protein>
<comment type="miscellaneous">
    <text evidence="1">Reaction mechanism of ThiL seems to utilize a direct, inline transfer of the gamma-phosphate of ATP to TMP rather than a phosphorylated enzyme intermediate.</text>
</comment>
<feature type="binding site" evidence="1">
    <location>
        <position position="40"/>
    </location>
    <ligand>
        <name>Mg(2+)</name>
        <dbReference type="ChEBI" id="CHEBI:18420"/>
        <label>4</label>
    </ligand>
</feature>
<keyword evidence="1" id="KW-0067">ATP-binding</keyword>
<feature type="binding site" evidence="1">
    <location>
        <position position="56"/>
    </location>
    <ligand>
        <name>Mg(2+)</name>
        <dbReference type="ChEBI" id="CHEBI:18420"/>
        <label>4</label>
    </ligand>
</feature>
<dbReference type="Pfam" id="PF00586">
    <property type="entry name" value="AIRS"/>
    <property type="match status" value="1"/>
</dbReference>
<proteinExistence type="inferred from homology"/>
<feature type="binding site" evidence="1">
    <location>
        <position position="87"/>
    </location>
    <ligand>
        <name>Mg(2+)</name>
        <dbReference type="ChEBI" id="CHEBI:18420"/>
        <label>3</label>
    </ligand>
</feature>
<reference evidence="4 5" key="1">
    <citation type="submission" date="2020-08" db="EMBL/GenBank/DDBJ databases">
        <title>A Genomic Blueprint of the Chicken Gut Microbiome.</title>
        <authorList>
            <person name="Gilroy R."/>
            <person name="Ravi A."/>
            <person name="Getino M."/>
            <person name="Pursley I."/>
            <person name="Horton D.L."/>
            <person name="Alikhan N.-F."/>
            <person name="Baker D."/>
            <person name="Gharbi K."/>
            <person name="Hall N."/>
            <person name="Watson M."/>
            <person name="Adriaenssens E.M."/>
            <person name="Foster-Nyarko E."/>
            <person name="Jarju S."/>
            <person name="Secka A."/>
            <person name="Antonio M."/>
            <person name="Oren A."/>
            <person name="Chaudhuri R."/>
            <person name="La Ragione R.M."/>
            <person name="Hildebrand F."/>
            <person name="Pallen M.J."/>
        </authorList>
    </citation>
    <scope>NUCLEOTIDE SEQUENCE [LARGE SCALE GENOMIC DNA]</scope>
    <source>
        <strain evidence="4 5">Sa1YVA5</strain>
    </source>
</reference>
<comment type="similarity">
    <text evidence="1">Belongs to the thiamine-monophosphate kinase family.</text>
</comment>
<dbReference type="GO" id="GO:0009228">
    <property type="term" value="P:thiamine biosynthetic process"/>
    <property type="evidence" value="ECO:0007669"/>
    <property type="project" value="UniProtKB-KW"/>
</dbReference>
<evidence type="ECO:0000256" key="1">
    <source>
        <dbReference type="HAMAP-Rule" id="MF_02128"/>
    </source>
</evidence>
<dbReference type="RefSeq" id="WP_191734298.1">
    <property type="nucleotide sequence ID" value="NZ_JACSPR010000010.1"/>
</dbReference>
<feature type="binding site" evidence="1">
    <location>
        <position position="58"/>
    </location>
    <ligand>
        <name>Mg(2+)</name>
        <dbReference type="ChEBI" id="CHEBI:18420"/>
        <label>1</label>
    </ligand>
</feature>
<dbReference type="GO" id="GO:0009030">
    <property type="term" value="F:thiamine-phosphate kinase activity"/>
    <property type="evidence" value="ECO:0007669"/>
    <property type="project" value="UniProtKB-UniRule"/>
</dbReference>
<dbReference type="SUPFAM" id="SSF56042">
    <property type="entry name" value="PurM C-terminal domain-like"/>
    <property type="match status" value="1"/>
</dbReference>
<dbReference type="PANTHER" id="PTHR30270">
    <property type="entry name" value="THIAMINE-MONOPHOSPHATE KINASE"/>
    <property type="match status" value="1"/>
</dbReference>
<organism evidence="4 5">
    <name type="scientific">Corynebacterium gallinarum</name>
    <dbReference type="NCBI Taxonomy" id="2762214"/>
    <lineage>
        <taxon>Bacteria</taxon>
        <taxon>Bacillati</taxon>
        <taxon>Actinomycetota</taxon>
        <taxon>Actinomycetes</taxon>
        <taxon>Mycobacteriales</taxon>
        <taxon>Corynebacteriaceae</taxon>
        <taxon>Corynebacterium</taxon>
    </lineage>
</organism>
<dbReference type="AlphaFoldDB" id="A0A8I0HQD5"/>
<keyword evidence="1" id="KW-0547">Nucleotide-binding</keyword>
<feature type="binding site" evidence="1">
    <location>
        <position position="57"/>
    </location>
    <ligand>
        <name>Mg(2+)</name>
        <dbReference type="ChEBI" id="CHEBI:18420"/>
        <label>1</label>
    </ligand>
</feature>
<dbReference type="GO" id="GO:0005524">
    <property type="term" value="F:ATP binding"/>
    <property type="evidence" value="ECO:0007669"/>
    <property type="project" value="UniProtKB-UniRule"/>
</dbReference>
<evidence type="ECO:0000259" key="3">
    <source>
        <dbReference type="Pfam" id="PF02769"/>
    </source>
</evidence>
<feature type="binding site" evidence="1">
    <location>
        <position position="228"/>
    </location>
    <ligand>
        <name>Mg(2+)</name>
        <dbReference type="ChEBI" id="CHEBI:18420"/>
        <label>3</label>
    </ligand>
</feature>
<dbReference type="GO" id="GO:0009229">
    <property type="term" value="P:thiamine diphosphate biosynthetic process"/>
    <property type="evidence" value="ECO:0007669"/>
    <property type="project" value="UniProtKB-UniRule"/>
</dbReference>
<gene>
    <name evidence="1" type="primary">thiL</name>
    <name evidence="4" type="ORF">H9627_12140</name>
</gene>
<dbReference type="Pfam" id="PF02769">
    <property type="entry name" value="AIRS_C"/>
    <property type="match status" value="1"/>
</dbReference>
<keyword evidence="1" id="KW-0460">Magnesium</keyword>
<name>A0A8I0HQD5_9CORY</name>
<keyword evidence="1" id="KW-0479">Metal-binding</keyword>